<feature type="domain" description="Helix-turn-helix" evidence="1">
    <location>
        <begin position="65"/>
        <end position="115"/>
    </location>
</feature>
<evidence type="ECO:0000313" key="3">
    <source>
        <dbReference type="Proteomes" id="UP000654720"/>
    </source>
</evidence>
<accession>A0ABX7H187</accession>
<dbReference type="InterPro" id="IPR041657">
    <property type="entry name" value="HTH_17"/>
</dbReference>
<dbReference type="NCBIfam" id="TIGR01764">
    <property type="entry name" value="excise"/>
    <property type="match status" value="1"/>
</dbReference>
<gene>
    <name evidence="2" type="ORF">I6J59_11475</name>
</gene>
<reference evidence="2 3" key="1">
    <citation type="submission" date="2021-02" db="EMBL/GenBank/DDBJ databases">
        <title>FDA dAtabase for Regulatory Grade micrObial Sequences (FDA-ARGOS): Supporting development and validation of Infectious Disease Dx tests.</title>
        <authorList>
            <person name="Carlson P."/>
            <person name="Fischbach M."/>
            <person name="Hastie J."/>
            <person name="Bilen M."/>
            <person name="Cheng A."/>
            <person name="Tallon L."/>
            <person name="Sadzewicz L."/>
            <person name="Zhao X."/>
            <person name="Boylan J."/>
            <person name="Ott S."/>
            <person name="Bowen H."/>
            <person name="Vavikolanu K."/>
            <person name="Mehta A."/>
            <person name="Aluvathingal J."/>
            <person name="Nadendla S."/>
            <person name="Yan Y."/>
            <person name="Sichtig H."/>
        </authorList>
    </citation>
    <scope>NUCLEOTIDE SEQUENCE [LARGE SCALE GENOMIC DNA]</scope>
    <source>
        <strain evidence="2 3">FDAARGOS_1229</strain>
    </source>
</reference>
<dbReference type="Pfam" id="PF12728">
    <property type="entry name" value="HTH_17"/>
    <property type="match status" value="1"/>
</dbReference>
<dbReference type="InterPro" id="IPR010093">
    <property type="entry name" value="SinI_DNA-bd"/>
</dbReference>
<name>A0ABX7H187_9BACT</name>
<keyword evidence="3" id="KW-1185">Reference proteome</keyword>
<dbReference type="Proteomes" id="UP000654720">
    <property type="component" value="Chromosome"/>
</dbReference>
<evidence type="ECO:0000259" key="1">
    <source>
        <dbReference type="Pfam" id="PF12728"/>
    </source>
</evidence>
<dbReference type="EMBL" id="CP069450">
    <property type="protein sequence ID" value="QRO48579.1"/>
    <property type="molecule type" value="Genomic_DNA"/>
</dbReference>
<proteinExistence type="predicted"/>
<protein>
    <submittedName>
        <fullName evidence="2">Helix-turn-helix domain-containing protein</fullName>
    </submittedName>
</protein>
<organism evidence="2 3">
    <name type="scientific">Butyricimonas virosa</name>
    <dbReference type="NCBI Taxonomy" id="544645"/>
    <lineage>
        <taxon>Bacteria</taxon>
        <taxon>Pseudomonadati</taxon>
        <taxon>Bacteroidota</taxon>
        <taxon>Bacteroidia</taxon>
        <taxon>Bacteroidales</taxon>
        <taxon>Odoribacteraceae</taxon>
        <taxon>Butyricimonas</taxon>
    </lineage>
</organism>
<dbReference type="RefSeq" id="WP_027200201.1">
    <property type="nucleotide sequence ID" value="NZ_CAMXLP010000084.1"/>
</dbReference>
<sequence length="151" mass="17616">MTKKELEILLSRIEGLKALLEGNSLEQFQKEILRVEKFLKRFGSLDELLSHLEKLEDMAYAAKDFLSIDEVASYLQISKSSVYKITSSKELTVYKPNGKNIFILRSDLNDWIRRNPCLSNQELEKQANIVAYNLERANKQKRNNKVTNYEK</sequence>
<evidence type="ECO:0000313" key="2">
    <source>
        <dbReference type="EMBL" id="QRO48579.1"/>
    </source>
</evidence>
<dbReference type="GeneID" id="93098832"/>